<evidence type="ECO:0000256" key="2">
    <source>
        <dbReference type="ARBA" id="ARBA00010256"/>
    </source>
</evidence>
<reference evidence="6 7" key="1">
    <citation type="submission" date="2020-06" db="EMBL/GenBank/DDBJ databases">
        <title>Methanolobus halotolerans sp. nov., isolated from a saline lake Tus in Siberia.</title>
        <authorList>
            <person name="Shen Y."/>
            <person name="Chen S.-C."/>
            <person name="Lai M.-C."/>
            <person name="Huang H.-H."/>
            <person name="Chiu H.-H."/>
            <person name="Tang S.-L."/>
            <person name="Rogozin D.Y."/>
            <person name="Degermendzhy A.G."/>
        </authorList>
    </citation>
    <scope>NUCLEOTIDE SEQUENCE [LARGE SCALE GENOMIC DNA]</scope>
    <source>
        <strain evidence="6 7">DSM 21339</strain>
    </source>
</reference>
<evidence type="ECO:0000313" key="6">
    <source>
        <dbReference type="EMBL" id="QLC50826.1"/>
    </source>
</evidence>
<keyword evidence="5" id="KW-0472">Membrane</keyword>
<sequence length="266" mass="28279">MKANNRPRSLRSDNAQIGIGTLIIFIAMVLVAAVAAAVLIQTSGVLQQNAQATGKQATQETSSNLQVKEIEGIRARTSPTNMSSTVDLLRINVGLNAASEPVDIGQVIITITDGTTTNELVYANEEKASVGGSMPEYNTSQDLTGRLRALTLREGTESNAGNFFVAERVRDEDGSFTQRTPTMNSGDLIDIYIATTSTTATAHDYLYLVDSTGGEGGAAPLKYSGLNLYPRTEVKIVLTPEAGATATVDMILPSTYGSVENIRLFP</sequence>
<dbReference type="EMBL" id="CP058215">
    <property type="protein sequence ID" value="QLC50826.1"/>
    <property type="molecule type" value="Genomic_DNA"/>
</dbReference>
<keyword evidence="6" id="KW-0282">Flagellum</keyword>
<comment type="function">
    <text evidence="4">Flagellin is the subunit protein which polymerizes to form the filaments of archaeal flagella.</text>
</comment>
<dbReference type="AlphaFoldDB" id="A0A7D5I1U3"/>
<name>A0A7D5I1U3_9EURY</name>
<dbReference type="Proteomes" id="UP000509594">
    <property type="component" value="Chromosome"/>
</dbReference>
<dbReference type="KEGG" id="mzi:HWN40_11580"/>
<keyword evidence="6" id="KW-0966">Cell projection</keyword>
<proteinExistence type="inferred from homology"/>
<evidence type="ECO:0000256" key="5">
    <source>
        <dbReference type="SAM" id="Phobius"/>
    </source>
</evidence>
<dbReference type="GO" id="GO:0097588">
    <property type="term" value="P:archaeal or bacterial-type flagellum-dependent cell motility"/>
    <property type="evidence" value="ECO:0007669"/>
    <property type="project" value="InterPro"/>
</dbReference>
<dbReference type="OrthoDB" id="102632at2157"/>
<evidence type="ECO:0000256" key="3">
    <source>
        <dbReference type="ARBA" id="ARBA00022440"/>
    </source>
</evidence>
<dbReference type="NCBIfam" id="TIGR02537">
    <property type="entry name" value="arch_flag_Nterm"/>
    <property type="match status" value="1"/>
</dbReference>
<dbReference type="GO" id="GO:0005198">
    <property type="term" value="F:structural molecule activity"/>
    <property type="evidence" value="ECO:0007669"/>
    <property type="project" value="InterPro"/>
</dbReference>
<evidence type="ECO:0000313" key="7">
    <source>
        <dbReference type="Proteomes" id="UP000509594"/>
    </source>
</evidence>
<keyword evidence="6" id="KW-0969">Cilium</keyword>
<accession>A0A7D5I1U3</accession>
<evidence type="ECO:0000256" key="4">
    <source>
        <dbReference type="RuleBase" id="RU361282"/>
    </source>
</evidence>
<dbReference type="GO" id="GO:0097589">
    <property type="term" value="C:archaeal-type flagellum"/>
    <property type="evidence" value="ECO:0007669"/>
    <property type="project" value="UniProtKB-SubCell"/>
</dbReference>
<dbReference type="RefSeq" id="WP_176965881.1">
    <property type="nucleotide sequence ID" value="NZ_CP058215.1"/>
</dbReference>
<dbReference type="PANTHER" id="PTHR35903">
    <property type="entry name" value="FLAGELLIN B1"/>
    <property type="match status" value="1"/>
</dbReference>
<dbReference type="GeneID" id="55822325"/>
<keyword evidence="5" id="KW-1133">Transmembrane helix</keyword>
<organism evidence="6 7">
    <name type="scientific">Methanolobus zinderi</name>
    <dbReference type="NCBI Taxonomy" id="536044"/>
    <lineage>
        <taxon>Archaea</taxon>
        <taxon>Methanobacteriati</taxon>
        <taxon>Methanobacteriota</taxon>
        <taxon>Stenosarchaea group</taxon>
        <taxon>Methanomicrobia</taxon>
        <taxon>Methanosarcinales</taxon>
        <taxon>Methanosarcinaceae</taxon>
        <taxon>Methanolobus</taxon>
    </lineage>
</organism>
<keyword evidence="3 4" id="KW-0974">Archaeal flagellum</keyword>
<gene>
    <name evidence="6" type="ORF">HWN40_11580</name>
</gene>
<evidence type="ECO:0000256" key="1">
    <source>
        <dbReference type="ARBA" id="ARBA00004618"/>
    </source>
</evidence>
<keyword evidence="5" id="KW-0812">Transmembrane</keyword>
<dbReference type="InterPro" id="IPR013373">
    <property type="entry name" value="Flagellin/pilin_N_arc"/>
</dbReference>
<keyword evidence="7" id="KW-1185">Reference proteome</keyword>
<dbReference type="InterPro" id="IPR002774">
    <property type="entry name" value="Flagellin_arc-type"/>
</dbReference>
<dbReference type="PANTHER" id="PTHR35903:SF1">
    <property type="entry name" value="FLAGELLIN B1"/>
    <property type="match status" value="1"/>
</dbReference>
<comment type="subcellular location">
    <subcellularLocation>
        <location evidence="1 4">Archaeal flagellum</location>
    </subcellularLocation>
</comment>
<comment type="similarity">
    <text evidence="2 4">Belongs to the archaeal flagellin family.</text>
</comment>
<feature type="transmembrane region" description="Helical" evidence="5">
    <location>
        <begin position="21"/>
        <end position="40"/>
    </location>
</feature>
<protein>
    <recommendedName>
        <fullName evidence="4">Flagellin</fullName>
    </recommendedName>
</protein>
<dbReference type="Pfam" id="PF01917">
    <property type="entry name" value="Flagellin_arch-type"/>
    <property type="match status" value="1"/>
</dbReference>